<name>A0AA96WV07_9CYAN</name>
<evidence type="ECO:0000259" key="5">
    <source>
        <dbReference type="Pfam" id="PF17954"/>
    </source>
</evidence>
<dbReference type="InterPro" id="IPR041602">
    <property type="entry name" value="Quercetinase_C"/>
</dbReference>
<comment type="similarity">
    <text evidence="1 3">Belongs to the pirin family.</text>
</comment>
<sequence length="232" mass="25307">MITLRPAGERGHANFGWLDSRHSFSFGNYYDPAHMGFRALRVINEDRVAGGGGFPTHPHRDMEILTYVLSGALSHRDSMGNTATIHANEVQRITAGTGITHSEFNASDSEPVHFLQIWIVPEQRGLTPSYAEVAFPAETRQNQWRLLAGGNSSNGAIHINQDVDLYAALLTDGEQLNFPLRPGRHAWLQVAQGKVSLNGLSLEAGDGAAISDETQLEVLAHSDAEVLLFDLA</sequence>
<dbReference type="Pfam" id="PF17954">
    <property type="entry name" value="Pirin_C_2"/>
    <property type="match status" value="1"/>
</dbReference>
<keyword evidence="2" id="KW-0479">Metal-binding</keyword>
<organism evidence="6">
    <name type="scientific">Leptolyngbya sp. NK1-12</name>
    <dbReference type="NCBI Taxonomy" id="2547451"/>
    <lineage>
        <taxon>Bacteria</taxon>
        <taxon>Bacillati</taxon>
        <taxon>Cyanobacteriota</taxon>
        <taxon>Cyanophyceae</taxon>
        <taxon>Leptolyngbyales</taxon>
        <taxon>Leptolyngbyaceae</taxon>
        <taxon>Leptolyngbya group</taxon>
        <taxon>Leptolyngbya</taxon>
    </lineage>
</organism>
<protein>
    <submittedName>
        <fullName evidence="6">Pirin family protein</fullName>
    </submittedName>
</protein>
<dbReference type="RefSeq" id="WP_316429526.1">
    <property type="nucleotide sequence ID" value="NZ_CP053586.1"/>
</dbReference>
<dbReference type="Pfam" id="PF02678">
    <property type="entry name" value="Pirin"/>
    <property type="match status" value="1"/>
</dbReference>
<dbReference type="AlphaFoldDB" id="A0AA96WV07"/>
<evidence type="ECO:0000259" key="4">
    <source>
        <dbReference type="Pfam" id="PF02678"/>
    </source>
</evidence>
<dbReference type="PIRSF" id="PIRSF006232">
    <property type="entry name" value="Pirin"/>
    <property type="match status" value="1"/>
</dbReference>
<feature type="binding site" evidence="2">
    <location>
        <position position="101"/>
    </location>
    <ligand>
        <name>Fe cation</name>
        <dbReference type="ChEBI" id="CHEBI:24875"/>
    </ligand>
</feature>
<keyword evidence="2" id="KW-0408">Iron</keyword>
<comment type="cofactor">
    <cofactor evidence="2">
        <name>Fe cation</name>
        <dbReference type="ChEBI" id="CHEBI:24875"/>
    </cofactor>
    <text evidence="2">Binds 1 Fe cation per subunit.</text>
</comment>
<dbReference type="GO" id="GO:0046872">
    <property type="term" value="F:metal ion binding"/>
    <property type="evidence" value="ECO:0007669"/>
    <property type="project" value="UniProtKB-KW"/>
</dbReference>
<evidence type="ECO:0000313" key="6">
    <source>
        <dbReference type="EMBL" id="WNZ23982.1"/>
    </source>
</evidence>
<feature type="domain" description="Pirin N-terminal" evidence="4">
    <location>
        <begin position="15"/>
        <end position="119"/>
    </location>
</feature>
<dbReference type="InterPro" id="IPR011051">
    <property type="entry name" value="RmlC_Cupin_sf"/>
</dbReference>
<proteinExistence type="inferred from homology"/>
<feature type="domain" description="Quercetin 2,3-dioxygenase C-terminal cupin" evidence="5">
    <location>
        <begin position="146"/>
        <end position="231"/>
    </location>
</feature>
<dbReference type="CDD" id="cd20311">
    <property type="entry name" value="cupin_Yhhw_C"/>
    <property type="match status" value="1"/>
</dbReference>
<reference evidence="6" key="1">
    <citation type="submission" date="2020-05" db="EMBL/GenBank/DDBJ databases">
        <authorList>
            <person name="Zhu T."/>
            <person name="Keshari N."/>
            <person name="Lu X."/>
        </authorList>
    </citation>
    <scope>NUCLEOTIDE SEQUENCE</scope>
    <source>
        <strain evidence="6">NK1-12</strain>
    </source>
</reference>
<dbReference type="CDD" id="cd02910">
    <property type="entry name" value="cupin_Yhhw_N"/>
    <property type="match status" value="1"/>
</dbReference>
<dbReference type="PANTHER" id="PTHR43212:SF3">
    <property type="entry name" value="QUERCETIN 2,3-DIOXYGENASE"/>
    <property type="match status" value="1"/>
</dbReference>
<evidence type="ECO:0000256" key="1">
    <source>
        <dbReference type="ARBA" id="ARBA00008416"/>
    </source>
</evidence>
<dbReference type="InterPro" id="IPR012093">
    <property type="entry name" value="Pirin"/>
</dbReference>
<evidence type="ECO:0000256" key="3">
    <source>
        <dbReference type="RuleBase" id="RU003457"/>
    </source>
</evidence>
<gene>
    <name evidence="6" type="ORF">HJG54_14705</name>
</gene>
<dbReference type="Gene3D" id="2.60.120.10">
    <property type="entry name" value="Jelly Rolls"/>
    <property type="match status" value="2"/>
</dbReference>
<dbReference type="InterPro" id="IPR014710">
    <property type="entry name" value="RmlC-like_jellyroll"/>
</dbReference>
<dbReference type="PANTHER" id="PTHR43212">
    <property type="entry name" value="QUERCETIN 2,3-DIOXYGENASE"/>
    <property type="match status" value="1"/>
</dbReference>
<evidence type="ECO:0000256" key="2">
    <source>
        <dbReference type="PIRSR" id="PIRSR006232-1"/>
    </source>
</evidence>
<dbReference type="EMBL" id="CP053586">
    <property type="protein sequence ID" value="WNZ23982.1"/>
    <property type="molecule type" value="Genomic_DNA"/>
</dbReference>
<accession>A0AA96WV07</accession>
<feature type="binding site" evidence="2">
    <location>
        <position position="103"/>
    </location>
    <ligand>
        <name>Fe cation</name>
        <dbReference type="ChEBI" id="CHEBI:24875"/>
    </ligand>
</feature>
<feature type="binding site" evidence="2">
    <location>
        <position position="57"/>
    </location>
    <ligand>
        <name>Fe cation</name>
        <dbReference type="ChEBI" id="CHEBI:24875"/>
    </ligand>
</feature>
<dbReference type="SUPFAM" id="SSF51182">
    <property type="entry name" value="RmlC-like cupins"/>
    <property type="match status" value="1"/>
</dbReference>
<dbReference type="InterPro" id="IPR003829">
    <property type="entry name" value="Pirin_N_dom"/>
</dbReference>
<feature type="binding site" evidence="2">
    <location>
        <position position="59"/>
    </location>
    <ligand>
        <name>Fe cation</name>
        <dbReference type="ChEBI" id="CHEBI:24875"/>
    </ligand>
</feature>